<name>A0ABR1YAM1_9PEZI</name>
<accession>A0ABR1YAM1</accession>
<feature type="compositionally biased region" description="Polar residues" evidence="1">
    <location>
        <begin position="129"/>
        <end position="139"/>
    </location>
</feature>
<sequence>MVLPVTTMPRRPNFYIPDEDESSEQEPPASSASSKHKLLRPRSSTLIFLISIIPSSPASPASPSSASSPLFPLPLHYNFILPNTMLACFGDITDDDEEIKMPFTAINDVKTESDDDTDAMTPRKRITTHESLSPITPTPSKRVASLDLNEVESPVKRTKGRLTPPPMLNAETPRQRSTPKKVSAPKAIATSLDQLSVLDRTMVQMKDAGKGWKVINAMWEKETGDRPAKSTLPNRYSRLMANLTSIPEDDQAKLAEAKAFVEQDFAKTKWERIGQRMRELGVENRYATTVLQKQWEKMEQAAARAAKREDDICE</sequence>
<feature type="region of interest" description="Disordered" evidence="1">
    <location>
        <begin position="1"/>
        <end position="37"/>
    </location>
</feature>
<protein>
    <submittedName>
        <fullName evidence="2">Uncharacterized protein</fullName>
    </submittedName>
</protein>
<comment type="caution">
    <text evidence="2">The sequence shown here is derived from an EMBL/GenBank/DDBJ whole genome shotgun (WGS) entry which is preliminary data.</text>
</comment>
<evidence type="ECO:0000256" key="1">
    <source>
        <dbReference type="SAM" id="MobiDB-lite"/>
    </source>
</evidence>
<proteinExistence type="predicted"/>
<reference evidence="2 3" key="1">
    <citation type="submission" date="2024-04" db="EMBL/GenBank/DDBJ databases">
        <title>Phyllosticta paracitricarpa is synonymous to the EU quarantine fungus P. citricarpa based on phylogenomic analyses.</title>
        <authorList>
            <consortium name="Lawrence Berkeley National Laboratory"/>
            <person name="Van Ingen-Buijs V.A."/>
            <person name="Van Westerhoven A.C."/>
            <person name="Haridas S."/>
            <person name="Skiadas P."/>
            <person name="Martin F."/>
            <person name="Groenewald J.Z."/>
            <person name="Crous P.W."/>
            <person name="Seidl M.F."/>
        </authorList>
    </citation>
    <scope>NUCLEOTIDE SEQUENCE [LARGE SCALE GENOMIC DNA]</scope>
    <source>
        <strain evidence="2 3">CBS 123374</strain>
    </source>
</reference>
<evidence type="ECO:0000313" key="2">
    <source>
        <dbReference type="EMBL" id="KAK8223271.1"/>
    </source>
</evidence>
<feature type="region of interest" description="Disordered" evidence="1">
    <location>
        <begin position="110"/>
        <end position="141"/>
    </location>
</feature>
<feature type="region of interest" description="Disordered" evidence="1">
    <location>
        <begin position="156"/>
        <end position="185"/>
    </location>
</feature>
<keyword evidence="3" id="KW-1185">Reference proteome</keyword>
<gene>
    <name evidence="2" type="ORF">HDK90DRAFT_470853</name>
</gene>
<dbReference type="EMBL" id="JBBWRZ010000014">
    <property type="protein sequence ID" value="KAK8223271.1"/>
    <property type="molecule type" value="Genomic_DNA"/>
</dbReference>
<dbReference type="Proteomes" id="UP001492380">
    <property type="component" value="Unassembled WGS sequence"/>
</dbReference>
<organism evidence="2 3">
    <name type="scientific">Phyllosticta capitalensis</name>
    <dbReference type="NCBI Taxonomy" id="121624"/>
    <lineage>
        <taxon>Eukaryota</taxon>
        <taxon>Fungi</taxon>
        <taxon>Dikarya</taxon>
        <taxon>Ascomycota</taxon>
        <taxon>Pezizomycotina</taxon>
        <taxon>Dothideomycetes</taxon>
        <taxon>Dothideomycetes incertae sedis</taxon>
        <taxon>Botryosphaeriales</taxon>
        <taxon>Phyllostictaceae</taxon>
        <taxon>Phyllosticta</taxon>
    </lineage>
</organism>
<evidence type="ECO:0000313" key="3">
    <source>
        <dbReference type="Proteomes" id="UP001492380"/>
    </source>
</evidence>